<dbReference type="InterPro" id="IPR002110">
    <property type="entry name" value="Ankyrin_rpt"/>
</dbReference>
<accession>A0A1S7LES9</accession>
<dbReference type="SMART" id="SM00248">
    <property type="entry name" value="ANK"/>
    <property type="match status" value="9"/>
</dbReference>
<organism evidence="5">
    <name type="scientific">Magnetococcus massalia (strain MO-1)</name>
    <dbReference type="NCBI Taxonomy" id="451514"/>
    <lineage>
        <taxon>Bacteria</taxon>
        <taxon>Pseudomonadati</taxon>
        <taxon>Pseudomonadota</taxon>
        <taxon>Magnetococcia</taxon>
        <taxon>Magnetococcales</taxon>
        <taxon>Magnetococcaceae</taxon>
        <taxon>Magnetococcus</taxon>
    </lineage>
</organism>
<feature type="signal peptide" evidence="4">
    <location>
        <begin position="1"/>
        <end position="20"/>
    </location>
</feature>
<evidence type="ECO:0000256" key="2">
    <source>
        <dbReference type="ARBA" id="ARBA00023043"/>
    </source>
</evidence>
<sequence>MRQLFMVLFVAIYLTPTLQAGEATSPLIQAIQSRDHATVKQLLNRGADPNAYNAQGWAAIHYAVEQEDPVVIKLLAQHGADLNRRQREGLETPLIQAVTSSTDQGLLLALLKEGADPNRYGQSAYTALYYAARWNTPSIDQLIQFGAALERPNMDGWTPLHVAIDAMNRQAAIKLLAHGANPVRGLPNGGISLVELAKKSQDASLTCLMAQSQTVWKHSKASRSKRVTEIWQECQRASSKAVLTTDFKLPALSKPCRAHFAPIIEDRLDTLSEKLETTPNYGHRLCDGYWPLLVALQNRNYSAAERLLHHNAMVIGPEDGPITPQLAILLATFKLPATLLQPLLQACDCSLGGLRFNGSNLMTLAYNTNDLAKIRLVHRLGFSLDAKDQEGDPAFMVIAPRANSLLIQWLDGQGVDLNQPAENGERLLHRLAQYGQVEKLETLGPLLLSLNSVDHRGWSPLHHAVFSGRYATFKKLLQFGANSKKRDKAGRTAIDLANAYGYGEFAKELTNQQVIPIKKRDHR</sequence>
<dbReference type="SUPFAM" id="SSF48403">
    <property type="entry name" value="Ankyrin repeat"/>
    <property type="match status" value="2"/>
</dbReference>
<evidence type="ECO:0000313" key="5">
    <source>
        <dbReference type="EMBL" id="CRH05472.1"/>
    </source>
</evidence>
<dbReference type="Pfam" id="PF12796">
    <property type="entry name" value="Ank_2"/>
    <property type="match status" value="2"/>
</dbReference>
<keyword evidence="1" id="KW-0677">Repeat</keyword>
<protein>
    <submittedName>
        <fullName evidence="5">Uncharacterized protein</fullName>
    </submittedName>
</protein>
<dbReference type="Pfam" id="PF00023">
    <property type="entry name" value="Ank"/>
    <property type="match status" value="1"/>
</dbReference>
<feature type="chain" id="PRO_5010570558" evidence="4">
    <location>
        <begin position="21"/>
        <end position="523"/>
    </location>
</feature>
<feature type="repeat" description="ANK" evidence="3">
    <location>
        <begin position="22"/>
        <end position="54"/>
    </location>
</feature>
<dbReference type="InterPro" id="IPR051165">
    <property type="entry name" value="Multifunctional_ANK_Repeat"/>
</dbReference>
<feature type="repeat" description="ANK" evidence="3">
    <location>
        <begin position="456"/>
        <end position="488"/>
    </location>
</feature>
<proteinExistence type="predicted"/>
<dbReference type="PROSITE" id="PS50088">
    <property type="entry name" value="ANK_REPEAT"/>
    <property type="match status" value="4"/>
</dbReference>
<reference evidence="5" key="1">
    <citation type="submission" date="2015-04" db="EMBL/GenBank/DDBJ databases">
        <authorList>
            <person name="Syromyatnikov M.Y."/>
            <person name="Popov V.N."/>
        </authorList>
    </citation>
    <scope>NUCLEOTIDE SEQUENCE</scope>
    <source>
        <strain evidence="5">MO-1</strain>
    </source>
</reference>
<evidence type="ECO:0000256" key="3">
    <source>
        <dbReference type="PROSITE-ProRule" id="PRU00023"/>
    </source>
</evidence>
<dbReference type="PANTHER" id="PTHR24123">
    <property type="entry name" value="ANKYRIN REPEAT-CONTAINING"/>
    <property type="match status" value="1"/>
</dbReference>
<dbReference type="EMBL" id="LO017727">
    <property type="protein sequence ID" value="CRH05472.1"/>
    <property type="molecule type" value="Genomic_DNA"/>
</dbReference>
<keyword evidence="2 3" id="KW-0040">ANK repeat</keyword>
<gene>
    <name evidence="5" type="ORF">MAGMO_1280</name>
</gene>
<dbReference type="PROSITE" id="PS50297">
    <property type="entry name" value="ANK_REP_REGION"/>
    <property type="match status" value="4"/>
</dbReference>
<name>A0A1S7LES9_MAGMO</name>
<keyword evidence="4" id="KW-0732">Signal</keyword>
<evidence type="ECO:0000256" key="1">
    <source>
        <dbReference type="ARBA" id="ARBA00022737"/>
    </source>
</evidence>
<dbReference type="PANTHER" id="PTHR24123:SF33">
    <property type="entry name" value="PROTEIN HOS4"/>
    <property type="match status" value="1"/>
</dbReference>
<feature type="repeat" description="ANK" evidence="3">
    <location>
        <begin position="155"/>
        <end position="181"/>
    </location>
</feature>
<evidence type="ECO:0000256" key="4">
    <source>
        <dbReference type="SAM" id="SignalP"/>
    </source>
</evidence>
<dbReference type="InterPro" id="IPR036770">
    <property type="entry name" value="Ankyrin_rpt-contain_sf"/>
</dbReference>
<feature type="repeat" description="ANK" evidence="3">
    <location>
        <begin position="55"/>
        <end position="87"/>
    </location>
</feature>
<dbReference type="AlphaFoldDB" id="A0A1S7LES9"/>
<dbReference type="Gene3D" id="1.25.40.20">
    <property type="entry name" value="Ankyrin repeat-containing domain"/>
    <property type="match status" value="2"/>
</dbReference>